<dbReference type="AlphaFoldDB" id="A0A222G5K4"/>
<accession>A0A222G5K4</accession>
<dbReference type="PANTHER" id="PTHR42951">
    <property type="entry name" value="METALLO-BETA-LACTAMASE DOMAIN-CONTAINING"/>
    <property type="match status" value="1"/>
</dbReference>
<evidence type="ECO:0000313" key="4">
    <source>
        <dbReference type="Proteomes" id="UP000202259"/>
    </source>
</evidence>
<dbReference type="InterPro" id="IPR036866">
    <property type="entry name" value="RibonucZ/Hydroxyglut_hydro"/>
</dbReference>
<dbReference type="Gene3D" id="3.60.15.10">
    <property type="entry name" value="Ribonuclease Z/Hydroxyacylglutathione hydrolase-like"/>
    <property type="match status" value="1"/>
</dbReference>
<feature type="domain" description="Metallo-beta-lactamase" evidence="2">
    <location>
        <begin position="76"/>
        <end position="246"/>
    </location>
</feature>
<comment type="similarity">
    <text evidence="1">Belongs to the metallo-beta-lactamase superfamily. Class-B beta-lactamase family.</text>
</comment>
<protein>
    <recommendedName>
        <fullName evidence="2">Metallo-beta-lactamase domain-containing protein</fullName>
    </recommendedName>
</protein>
<evidence type="ECO:0000259" key="2">
    <source>
        <dbReference type="SMART" id="SM00849"/>
    </source>
</evidence>
<name>A0A222G5K4_9GAMM</name>
<reference evidence="3 4" key="1">
    <citation type="submission" date="2017-08" db="EMBL/GenBank/DDBJ databases">
        <title>Complete genome of Colwellia sp. NB097-1, a psychrophile bacterium ioslated from Bering Sea.</title>
        <authorList>
            <person name="Chen X."/>
        </authorList>
    </citation>
    <scope>NUCLEOTIDE SEQUENCE [LARGE SCALE GENOMIC DNA]</scope>
    <source>
        <strain evidence="3 4">NB097-1</strain>
    </source>
</reference>
<dbReference type="GO" id="GO:0017001">
    <property type="term" value="P:antibiotic catabolic process"/>
    <property type="evidence" value="ECO:0007669"/>
    <property type="project" value="UniProtKB-ARBA"/>
</dbReference>
<dbReference type="InterPro" id="IPR001279">
    <property type="entry name" value="Metallo-B-lactamas"/>
</dbReference>
<dbReference type="SMART" id="SM00849">
    <property type="entry name" value="Lactamase_B"/>
    <property type="match status" value="1"/>
</dbReference>
<evidence type="ECO:0000313" key="3">
    <source>
        <dbReference type="EMBL" id="ASP47022.1"/>
    </source>
</evidence>
<dbReference type="EMBL" id="CP020465">
    <property type="protein sequence ID" value="ASP47022.1"/>
    <property type="molecule type" value="Genomic_DNA"/>
</dbReference>
<sequence>MLSLYLRKKCHSSFILIAIILLTSWSASSISMEFPNTFPKTWINGVDCAAEAKGQVHQYNENLFIIRQSVCTNFEAPFIYLLFGKNKVLMQDSGASDFGQRQIVDNIIKKWLIDNDLNTIELIVSHSHGHGDHVAGDSLFIDRPNTQVIGKDLDSVKRFFGFNHWPDGIYQLDLGGRRIDILPLPGHQDAHLALYDYETQILFTGDSLYPGRIYFKQENFVAFSKSLKKLYKYAQTKTVKHILGTHIEMTKQPGVDYPFTTKAHKNERKLQLTIQHLEQLVNWLPNAKLPVKKQVFDDFILYPTN</sequence>
<dbReference type="Pfam" id="PF00753">
    <property type="entry name" value="Lactamase_B"/>
    <property type="match status" value="1"/>
</dbReference>
<dbReference type="InterPro" id="IPR050855">
    <property type="entry name" value="NDM-1-like"/>
</dbReference>
<dbReference type="RefSeq" id="WP_081149445.1">
    <property type="nucleotide sequence ID" value="NZ_CP020465.1"/>
</dbReference>
<dbReference type="OrthoDB" id="7253658at2"/>
<dbReference type="PANTHER" id="PTHR42951:SF4">
    <property type="entry name" value="ACYL-COENZYME A THIOESTERASE MBLAC2"/>
    <property type="match status" value="1"/>
</dbReference>
<dbReference type="KEGG" id="cber:B5D82_04075"/>
<gene>
    <name evidence="3" type="ORF">B5D82_04075</name>
</gene>
<organism evidence="3 4">
    <name type="scientific">Cognaticolwellia beringensis</name>
    <dbReference type="NCBI Taxonomy" id="1967665"/>
    <lineage>
        <taxon>Bacteria</taxon>
        <taxon>Pseudomonadati</taxon>
        <taxon>Pseudomonadota</taxon>
        <taxon>Gammaproteobacteria</taxon>
        <taxon>Alteromonadales</taxon>
        <taxon>Colwelliaceae</taxon>
        <taxon>Cognaticolwellia</taxon>
    </lineage>
</organism>
<proteinExistence type="inferred from homology"/>
<evidence type="ECO:0000256" key="1">
    <source>
        <dbReference type="ARBA" id="ARBA00005250"/>
    </source>
</evidence>
<dbReference type="SUPFAM" id="SSF56281">
    <property type="entry name" value="Metallo-hydrolase/oxidoreductase"/>
    <property type="match status" value="1"/>
</dbReference>
<keyword evidence="4" id="KW-1185">Reference proteome</keyword>
<dbReference type="Proteomes" id="UP000202259">
    <property type="component" value="Chromosome"/>
</dbReference>